<keyword evidence="4" id="KW-0472">Membrane</keyword>
<dbReference type="PANTHER" id="PTHR13608:SF3">
    <property type="entry name" value="ARMADILLO-LIKE HELICAL DOMAIN-CONTAINING PROTEIN 3"/>
    <property type="match status" value="1"/>
</dbReference>
<dbReference type="Proteomes" id="UP000038045">
    <property type="component" value="Unplaced"/>
</dbReference>
<dbReference type="WBParaSite" id="PTRK_0000207500.1">
    <property type="protein sequence ID" value="PTRK_0000207500.1"/>
    <property type="gene ID" value="PTRK_0000207500"/>
</dbReference>
<evidence type="ECO:0000256" key="3">
    <source>
        <dbReference type="ARBA" id="ARBA00022989"/>
    </source>
</evidence>
<keyword evidence="2" id="KW-0812">Transmembrane</keyword>
<proteinExistence type="predicted"/>
<dbReference type="GO" id="GO:0016020">
    <property type="term" value="C:membrane"/>
    <property type="evidence" value="ECO:0007669"/>
    <property type="project" value="UniProtKB-SubCell"/>
</dbReference>
<evidence type="ECO:0000313" key="7">
    <source>
        <dbReference type="WBParaSite" id="PTRK_0000207500.1"/>
    </source>
</evidence>
<dbReference type="AlphaFoldDB" id="A0A0N4Z510"/>
<keyword evidence="3" id="KW-1133">Transmembrane helix</keyword>
<dbReference type="Pfam" id="PF08427">
    <property type="entry name" value="ARMH3_C"/>
    <property type="match status" value="1"/>
</dbReference>
<sequence length="626" mass="73383">MEVRLKIVTLYEKIFNEPSTLEEEFNWSEFFLLKYAEKEFIEILNKVFENEENFENNCFVTQRIIERAIKFIAISENNRHLRNASETLRVLVQFVLKKFPDHQRWEVISNHYSFAIFGAFSSKLTSVLNEYNNVEDDEKLVNVEETLLILLKTAVSLVLSAGDVQKNRLIPVFLQPDFCTALNNNIGKKSNYNIECKIWSMKCLCHILSFTFEKTENPFVLILSRLGDESIMLGFREVIIHLIRESIFKFTDNLTSVIEQQNTFLNSLSTPIWNIFTTATKQQSILDSEILLKDCIEHVELFMFTKILISSNKDFITFMMINPSNDNKNTLFIEFLCLSSFIFGSFKGYSNGSKTGKALSYNCLYIINQIMEDHYAQNIIVKSRLENIVPIMRADLQHKPFSIDYSFINDTRTVEYLIELLTEFSSSHIMKTFPFQHYNLVLNISHHILLRIRSASVKIKNWQKFFQTMVSLVAFITPKLDGDDDETTSNYCMIIYRLLIIKNFFITHGDNFLPDADAYSFLYYEIIRQKSIYSKLMRIVENKLSNEKFALREWFLKIEAQMDNINLIQTYFNSKFEEEENEYICEESAFAMITENLTGMTLRLHAELEIAQPLPVFEPQFIVQSI</sequence>
<evidence type="ECO:0000256" key="1">
    <source>
        <dbReference type="ARBA" id="ARBA00004370"/>
    </source>
</evidence>
<dbReference type="GO" id="GO:0005829">
    <property type="term" value="C:cytosol"/>
    <property type="evidence" value="ECO:0007669"/>
    <property type="project" value="TreeGrafter"/>
</dbReference>
<accession>A0A0N4Z510</accession>
<dbReference type="PANTHER" id="PTHR13608">
    <property type="entry name" value="ARMADILLO-LIKE HELICAL DOMAIN-CONTAINING PROTEIN 3"/>
    <property type="match status" value="1"/>
</dbReference>
<reference evidence="7" key="1">
    <citation type="submission" date="2017-02" db="UniProtKB">
        <authorList>
            <consortium name="WormBaseParasite"/>
        </authorList>
    </citation>
    <scope>IDENTIFICATION</scope>
</reference>
<comment type="subcellular location">
    <subcellularLocation>
        <location evidence="1">Membrane</location>
    </subcellularLocation>
</comment>
<dbReference type="InterPro" id="IPR039868">
    <property type="entry name" value="ARMD3-like"/>
</dbReference>
<dbReference type="SMART" id="SM01158">
    <property type="entry name" value="DUF1741"/>
    <property type="match status" value="1"/>
</dbReference>
<feature type="domain" description="Armadillo-like helical" evidence="5">
    <location>
        <begin position="406"/>
        <end position="605"/>
    </location>
</feature>
<evidence type="ECO:0000259" key="5">
    <source>
        <dbReference type="SMART" id="SM01158"/>
    </source>
</evidence>
<name>A0A0N4Z510_PARTI</name>
<protein>
    <submittedName>
        <fullName evidence="7">DUF1741 domain-containing protein</fullName>
    </submittedName>
</protein>
<organism evidence="6 7">
    <name type="scientific">Parastrongyloides trichosuri</name>
    <name type="common">Possum-specific nematode worm</name>
    <dbReference type="NCBI Taxonomy" id="131310"/>
    <lineage>
        <taxon>Eukaryota</taxon>
        <taxon>Metazoa</taxon>
        <taxon>Ecdysozoa</taxon>
        <taxon>Nematoda</taxon>
        <taxon>Chromadorea</taxon>
        <taxon>Rhabditida</taxon>
        <taxon>Tylenchina</taxon>
        <taxon>Panagrolaimomorpha</taxon>
        <taxon>Strongyloidoidea</taxon>
        <taxon>Strongyloididae</taxon>
        <taxon>Parastrongyloides</taxon>
    </lineage>
</organism>
<keyword evidence="6" id="KW-1185">Reference proteome</keyword>
<evidence type="ECO:0000256" key="2">
    <source>
        <dbReference type="ARBA" id="ARBA00022692"/>
    </source>
</evidence>
<evidence type="ECO:0000313" key="6">
    <source>
        <dbReference type="Proteomes" id="UP000038045"/>
    </source>
</evidence>
<evidence type="ECO:0000256" key="4">
    <source>
        <dbReference type="ARBA" id="ARBA00023136"/>
    </source>
</evidence>
<dbReference type="InterPro" id="IPR013636">
    <property type="entry name" value="ARMH3_C"/>
</dbReference>